<evidence type="ECO:0000313" key="2">
    <source>
        <dbReference type="Proteomes" id="UP001484239"/>
    </source>
</evidence>
<protein>
    <submittedName>
        <fullName evidence="1">Uncharacterized protein</fullName>
    </submittedName>
</protein>
<reference evidence="1 2" key="1">
    <citation type="submission" date="2024-02" db="EMBL/GenBank/DDBJ databases">
        <title>A novel Gemmatimonadota bacterium.</title>
        <authorList>
            <person name="Du Z.-J."/>
            <person name="Ye Y.-Q."/>
        </authorList>
    </citation>
    <scope>NUCLEOTIDE SEQUENCE [LARGE SCALE GENOMIC DNA]</scope>
    <source>
        <strain evidence="1 2">DH-20</strain>
    </source>
</reference>
<dbReference type="RefSeq" id="WP_405286142.1">
    <property type="nucleotide sequence ID" value="NZ_JBBHLI010000001.1"/>
</dbReference>
<keyword evidence="2" id="KW-1185">Reference proteome</keyword>
<name>A0ABU9E3Y0_9BACT</name>
<organism evidence="1 2">
    <name type="scientific">Gaopeijia maritima</name>
    <dbReference type="NCBI Taxonomy" id="3119007"/>
    <lineage>
        <taxon>Bacteria</taxon>
        <taxon>Pseudomonadati</taxon>
        <taxon>Gemmatimonadota</taxon>
        <taxon>Longimicrobiia</taxon>
        <taxon>Gaopeijiales</taxon>
        <taxon>Gaopeijiaceae</taxon>
        <taxon>Gaopeijia</taxon>
    </lineage>
</organism>
<sequence length="95" mass="10393">MDPLNPAARPPFPLDVTDEELDAAILARLELLGVDLSVLPESDDEAPADRRRILASARRFLRSTPQAIADFRMDPQEVPPVMYPAELGGRGEGGR</sequence>
<dbReference type="Proteomes" id="UP001484239">
    <property type="component" value="Unassembled WGS sequence"/>
</dbReference>
<evidence type="ECO:0000313" key="1">
    <source>
        <dbReference type="EMBL" id="MEK9499436.1"/>
    </source>
</evidence>
<proteinExistence type="predicted"/>
<dbReference type="EMBL" id="JBBHLI010000001">
    <property type="protein sequence ID" value="MEK9499436.1"/>
    <property type="molecule type" value="Genomic_DNA"/>
</dbReference>
<comment type="caution">
    <text evidence="1">The sequence shown here is derived from an EMBL/GenBank/DDBJ whole genome shotgun (WGS) entry which is preliminary data.</text>
</comment>
<gene>
    <name evidence="1" type="ORF">WI372_00400</name>
</gene>
<accession>A0ABU9E3Y0</accession>